<evidence type="ECO:0000313" key="4">
    <source>
        <dbReference type="Proteomes" id="UP000694001"/>
    </source>
</evidence>
<evidence type="ECO:0000256" key="1">
    <source>
        <dbReference type="ARBA" id="ARBA00022676"/>
    </source>
</evidence>
<dbReference type="PANTHER" id="PTHR30160:SF1">
    <property type="entry name" value="LIPOPOLYSACCHARIDE 1,2-N-ACETYLGLUCOSAMINETRANSFERASE-RELATED"/>
    <property type="match status" value="1"/>
</dbReference>
<keyword evidence="4" id="KW-1185">Reference proteome</keyword>
<dbReference type="GO" id="GO:0009244">
    <property type="term" value="P:lipopolysaccharide core region biosynthetic process"/>
    <property type="evidence" value="ECO:0007669"/>
    <property type="project" value="TreeGrafter"/>
</dbReference>
<dbReference type="InterPro" id="IPR051199">
    <property type="entry name" value="LPS_LOS_Heptosyltrfase"/>
</dbReference>
<dbReference type="EMBL" id="CP076448">
    <property type="protein sequence ID" value="QXM24391.1"/>
    <property type="molecule type" value="Genomic_DNA"/>
</dbReference>
<keyword evidence="1" id="KW-0328">Glycosyltransferase</keyword>
<gene>
    <name evidence="3" type="ORF">KO353_14275</name>
</gene>
<organism evidence="3 4">
    <name type="scientific">Elioraea tepida</name>
    <dbReference type="NCBI Taxonomy" id="2843330"/>
    <lineage>
        <taxon>Bacteria</taxon>
        <taxon>Pseudomonadati</taxon>
        <taxon>Pseudomonadota</taxon>
        <taxon>Alphaproteobacteria</taxon>
        <taxon>Acetobacterales</taxon>
        <taxon>Elioraeaceae</taxon>
        <taxon>Elioraea</taxon>
    </lineage>
</organism>
<reference evidence="3" key="1">
    <citation type="submission" date="2021-06" db="EMBL/GenBank/DDBJ databases">
        <title>Elioraea tepida, sp. nov., a moderately thermophilic aerobic anoxygenic phototrophic bacterium isolated from an alkaline siliceous hot spring mat community in Yellowstone National Park, WY, USA.</title>
        <authorList>
            <person name="Saini M.K."/>
            <person name="Yoshida S."/>
            <person name="Sebastian A."/>
            <person name="Hirose S."/>
            <person name="Hara E."/>
            <person name="Tamaki H."/>
            <person name="Soulier N.T."/>
            <person name="Albert I."/>
            <person name="Hanada S."/>
            <person name="Bryant D.A."/>
            <person name="Tank M."/>
        </authorList>
    </citation>
    <scope>NUCLEOTIDE SEQUENCE</scope>
    <source>
        <strain evidence="3">MS-P2</strain>
    </source>
</reference>
<dbReference type="RefSeq" id="WP_218285448.1">
    <property type="nucleotide sequence ID" value="NZ_CP076448.1"/>
</dbReference>
<evidence type="ECO:0000313" key="3">
    <source>
        <dbReference type="EMBL" id="QXM24391.1"/>
    </source>
</evidence>
<sequence length="309" mass="33308">MSRILVIKHGALGDLVQAFGPFAAIRAHHPSATITLLTTPPFAPLMAKAPWFDRIEVDHRPPSWNLFAWRRLGRRLAAAGYRRVYDLQTSDRSARIFLAMRLYGARPEWSGIAPAASHPHDNPNRTAMHTLDRQREQLEMAGITDFPPPELGWLVGDAGRFGLPRPFALLVPGASPHRPGKRWPADGYGALAAHLVRVGLTPVILGTAAEAEIAASIRRLCRHAIDLTGRTGLDDIAALAAAATLAVGNDTGPMHLIAVMGTPSLVLFSADSDPALCAPRGPRDTVRILRVPDLRTLAPETVIASLPAP</sequence>
<name>A0A975U105_9PROT</name>
<dbReference type="GO" id="GO:0008713">
    <property type="term" value="F:ADP-heptose-lipopolysaccharide heptosyltransferase activity"/>
    <property type="evidence" value="ECO:0007669"/>
    <property type="project" value="TreeGrafter"/>
</dbReference>
<accession>A0A975U105</accession>
<evidence type="ECO:0000256" key="2">
    <source>
        <dbReference type="ARBA" id="ARBA00022679"/>
    </source>
</evidence>
<dbReference type="Pfam" id="PF01075">
    <property type="entry name" value="Glyco_transf_9"/>
    <property type="match status" value="1"/>
</dbReference>
<dbReference type="PANTHER" id="PTHR30160">
    <property type="entry name" value="TETRAACYLDISACCHARIDE 4'-KINASE-RELATED"/>
    <property type="match status" value="1"/>
</dbReference>
<dbReference type="CDD" id="cd03789">
    <property type="entry name" value="GT9_LPS_heptosyltransferase"/>
    <property type="match status" value="1"/>
</dbReference>
<dbReference type="InterPro" id="IPR002201">
    <property type="entry name" value="Glyco_trans_9"/>
</dbReference>
<dbReference type="KEGG" id="elio:KO353_14275"/>
<dbReference type="GO" id="GO:0005829">
    <property type="term" value="C:cytosol"/>
    <property type="evidence" value="ECO:0007669"/>
    <property type="project" value="TreeGrafter"/>
</dbReference>
<keyword evidence="2" id="KW-0808">Transferase</keyword>
<dbReference type="Proteomes" id="UP000694001">
    <property type="component" value="Chromosome"/>
</dbReference>
<dbReference type="AlphaFoldDB" id="A0A975U105"/>
<protein>
    <submittedName>
        <fullName evidence="3">Glycosyltransferase family 9 protein</fullName>
    </submittedName>
</protein>
<proteinExistence type="predicted"/>